<proteinExistence type="predicted"/>
<name>A0ACB8THB3_9AGAM</name>
<sequence length="1894" mass="204958">MASELTADTPPAFDSLPYYDNDLELLPVLREKVQHELAVETQKVQQETLHPRVPPAIELFKNNEFLAAELRRVEARQPLAAIDTTRYQLPAPTAVPANDDDWKAALDNAHAQLEHQRIRHNNLALLQQYGSNAWRIHNYVLEADTKRAEKLLEELKEQTTDVNRDRKNAQTRLGNQLTALETRWTELISSVLQIEMANIALEGELQRLNRRETELAGAFCNPKCILRWTSLSTSPYSIVGRLPFEGPHFGRIQEGKEQVASRDAFMENQDTFTLVTSGSTDVEGRPVGVVPESVAEVTTSGAPEPPPVVSQEKESGDGSHDTQGLPNSLTSLKASAPSTAGGASSAVGTTAPHPKKFTTVNINKKFMEKNHATPGSNQASSSSAAPKSLGSSAKPPPSLSTSHSRLVTTKLTALPPPSTTTGPGWSRPASATPPVVPSPGSAASPANLPPTSAPVVHGPPQLPLVGKVIQPQPRGTASIQTMSKGDGPGTSSSKQVWGNVKPGATLVGPEVKVHNDFPTAAEVAQGRVPKLVEKKKSTSAEVPQTPALAEADTFRGVHLDPNAHHWDEEEDDDDFLGGVIEFGDGRQYQIQPTEAQPSSPPLESVNRSETDAEPSSHPPTHSQVNKEDRFADDFDRSWPRSRPSPTIVRSHVGPPHAPGASASSTSSLSPQDGSRVLFNERSNRLEPYSNSHPRPGNIVEGRNVRDVPPHHSMQLLHKGFDRPNHVFPGSDHDRYRDRESRRDTISSQGSEDRSWDRGRRISNASQPHAPLSAGRDLSREGGRQLPPHLASLHVPPPPSSRQPSTREPWHSGPSHEEPSPVSSRPIHSPSATRESTLSDSSPQSSTVPLVDVEDVRKAAMHSAAERAKIRRQQEEEEREKERERARKKAAALEEKMRSLGQSTEKPHHPQTTEEAVPDKPAVPTSVPPPISTDNASFERPPLSRPPSLRPSSREAEGAPRAYMTRTPSFRGSQLNANPLSAGEPSSWRSKAGPLPPIPPRPSPRFPPPHLAGPAVLPAPPPKLPEVEILSLDHDEGLEEVDFTDLGKFVGSEEPAVAESSELAPSIHRTSHALRSEHREDRPPVPEPTTQPKGDAESSWRRKQYLETVEEQSSNSHAQEKPSGPWKDVSADVIAPSSPSSIAVSAHHLGSHYSPTRPFGLSSEHTSANASFGQSAVSPAGFASQRSPRTQAYREAPMSALDDTMSRIKGALDVMLTQDAQREVARGVPPPVEHRQVEPPKPSFSQPNLPIRAAKWVPPALRAQLLSQEAFAVTSIELVEDPSRKGEPHRVRMPTVARPAAPLSKRQQAFLRLPPARARWDILSFDPPVEGMNLKDYSLNDVLFRRSSVFKGKIKYKVTLPQSRPSSSAYLGPATDASAVVNLPARPSTNANKPSSSGAFGRPRGADELPTWRRTLPSASEQTDSIPTPQELETISRSPPPAEDSSSRTNGTIEAKADFGGSDGGSRSRSQPKMPAGAAVAFYRDSYVDPDQTKSAVRFIVSSELEDGHPAESSMSTPTSEHLTQARPANLEENASSSRISSKVSLSPPLGAREKAESKSSDGSSDHAPLTPPTPVTWSKSFSVKDSPARPPDPEHLKMLWSQTSPKAEMTGVNSLEGIADDLTAVPFTLQEVKSEDGETPPPTVASASGPSRMSLHEVTRAFQQVPSPPAGSSTAKPATQPSPLSHTQPMRHPGYPHPPVHPPNMRPAYPGYPSPMMSHSPTPMMYPHPMAPSPVNGPPSPYPMWLVPAGQNPAVMRPVPSPYPPQYLTYSSPGVPPAMYGASPPVMMQTPQQQQQQQQPNPANGPQNRGRTPSVMSPVLQHARPQMAYPSSPGLMHPPPVMAPYPQGMPVGRGDARSPYAMPMSLHPQGSNHAPSQHNGYVPGPTPSYVRQQW</sequence>
<evidence type="ECO:0000313" key="1">
    <source>
        <dbReference type="EMBL" id="KAI0067833.1"/>
    </source>
</evidence>
<dbReference type="Proteomes" id="UP000814140">
    <property type="component" value="Unassembled WGS sequence"/>
</dbReference>
<keyword evidence="2" id="KW-1185">Reference proteome</keyword>
<comment type="caution">
    <text evidence="1">The sequence shown here is derived from an EMBL/GenBank/DDBJ whole genome shotgun (WGS) entry which is preliminary data.</text>
</comment>
<dbReference type="EMBL" id="MU277189">
    <property type="protein sequence ID" value="KAI0067833.1"/>
    <property type="molecule type" value="Genomic_DNA"/>
</dbReference>
<organism evidence="1 2">
    <name type="scientific">Artomyces pyxidatus</name>
    <dbReference type="NCBI Taxonomy" id="48021"/>
    <lineage>
        <taxon>Eukaryota</taxon>
        <taxon>Fungi</taxon>
        <taxon>Dikarya</taxon>
        <taxon>Basidiomycota</taxon>
        <taxon>Agaricomycotina</taxon>
        <taxon>Agaricomycetes</taxon>
        <taxon>Russulales</taxon>
        <taxon>Auriscalpiaceae</taxon>
        <taxon>Artomyces</taxon>
    </lineage>
</organism>
<protein>
    <submittedName>
        <fullName evidence="1">BCAS2-domain-containing protein</fullName>
    </submittedName>
</protein>
<reference evidence="1" key="1">
    <citation type="submission" date="2021-03" db="EMBL/GenBank/DDBJ databases">
        <authorList>
            <consortium name="DOE Joint Genome Institute"/>
            <person name="Ahrendt S."/>
            <person name="Looney B.P."/>
            <person name="Miyauchi S."/>
            <person name="Morin E."/>
            <person name="Drula E."/>
            <person name="Courty P.E."/>
            <person name="Chicoki N."/>
            <person name="Fauchery L."/>
            <person name="Kohler A."/>
            <person name="Kuo A."/>
            <person name="Labutti K."/>
            <person name="Pangilinan J."/>
            <person name="Lipzen A."/>
            <person name="Riley R."/>
            <person name="Andreopoulos W."/>
            <person name="He G."/>
            <person name="Johnson J."/>
            <person name="Barry K.W."/>
            <person name="Grigoriev I.V."/>
            <person name="Nagy L."/>
            <person name="Hibbett D."/>
            <person name="Henrissat B."/>
            <person name="Matheny P.B."/>
            <person name="Labbe J."/>
            <person name="Martin F."/>
        </authorList>
    </citation>
    <scope>NUCLEOTIDE SEQUENCE</scope>
    <source>
        <strain evidence="1">HHB10654</strain>
    </source>
</reference>
<evidence type="ECO:0000313" key="2">
    <source>
        <dbReference type="Proteomes" id="UP000814140"/>
    </source>
</evidence>
<gene>
    <name evidence="1" type="ORF">BV25DRAFT_1987493</name>
</gene>
<reference evidence="1" key="2">
    <citation type="journal article" date="2022" name="New Phytol.">
        <title>Evolutionary transition to the ectomycorrhizal habit in the genomes of a hyperdiverse lineage of mushroom-forming fungi.</title>
        <authorList>
            <person name="Looney B."/>
            <person name="Miyauchi S."/>
            <person name="Morin E."/>
            <person name="Drula E."/>
            <person name="Courty P.E."/>
            <person name="Kohler A."/>
            <person name="Kuo A."/>
            <person name="LaButti K."/>
            <person name="Pangilinan J."/>
            <person name="Lipzen A."/>
            <person name="Riley R."/>
            <person name="Andreopoulos W."/>
            <person name="He G."/>
            <person name="Johnson J."/>
            <person name="Nolan M."/>
            <person name="Tritt A."/>
            <person name="Barry K.W."/>
            <person name="Grigoriev I.V."/>
            <person name="Nagy L.G."/>
            <person name="Hibbett D."/>
            <person name="Henrissat B."/>
            <person name="Matheny P.B."/>
            <person name="Labbe J."/>
            <person name="Martin F.M."/>
        </authorList>
    </citation>
    <scope>NUCLEOTIDE SEQUENCE</scope>
    <source>
        <strain evidence="1">HHB10654</strain>
    </source>
</reference>
<accession>A0ACB8THB3</accession>